<reference evidence="1 3" key="1">
    <citation type="journal article" date="2015" name="Stand. Genomic Sci.">
        <title>Genomic Encyclopedia of Bacterial and Archaeal Type Strains, Phase III: the genomes of soil and plant-associated and newly described type strains.</title>
        <authorList>
            <person name="Whitman W.B."/>
            <person name="Woyke T."/>
            <person name="Klenk H.P."/>
            <person name="Zhou Y."/>
            <person name="Lilburn T.G."/>
            <person name="Beck B.J."/>
            <person name="De Vos P."/>
            <person name="Vandamme P."/>
            <person name="Eisen J.A."/>
            <person name="Garrity G."/>
            <person name="Hugenholtz P."/>
            <person name="Kyrpides N.C."/>
        </authorList>
    </citation>
    <scope>NUCLEOTIDE SEQUENCE [LARGE SCALE GENOMIC DNA]</scope>
    <source>
        <strain evidence="1 3">P5626</strain>
    </source>
</reference>
<evidence type="ECO:0000313" key="1">
    <source>
        <dbReference type="EMBL" id="TCN59105.1"/>
    </source>
</evidence>
<accession>A0A4Y7UDJ7</accession>
<keyword evidence="3" id="KW-1185">Reference proteome</keyword>
<organism evidence="2 4">
    <name type="scientific">Flavobacterium circumlabens</name>
    <dbReference type="NCBI Taxonomy" id="2133765"/>
    <lineage>
        <taxon>Bacteria</taxon>
        <taxon>Pseudomonadati</taxon>
        <taxon>Bacteroidota</taxon>
        <taxon>Flavobacteriia</taxon>
        <taxon>Flavobacteriales</taxon>
        <taxon>Flavobacteriaceae</taxon>
        <taxon>Flavobacterium</taxon>
    </lineage>
</organism>
<name>A0A4Y7UDJ7_9FLAO</name>
<reference evidence="1" key="3">
    <citation type="submission" date="2019-03" db="EMBL/GenBank/DDBJ databases">
        <authorList>
            <person name="Whitman W."/>
            <person name="Huntemann M."/>
            <person name="Clum A."/>
            <person name="Pillay M."/>
            <person name="Palaniappan K."/>
            <person name="Varghese N."/>
            <person name="Mikhailova N."/>
            <person name="Stamatis D."/>
            <person name="Reddy T."/>
            <person name="Daum C."/>
            <person name="Shapiro N."/>
            <person name="Ivanova N."/>
            <person name="Kyrpides N."/>
            <person name="Woyke T."/>
        </authorList>
    </citation>
    <scope>NUCLEOTIDE SEQUENCE</scope>
    <source>
        <strain evidence="1">P5626</strain>
    </source>
</reference>
<dbReference type="EMBL" id="QWDN01000003">
    <property type="protein sequence ID" value="TEB44495.1"/>
    <property type="molecule type" value="Genomic_DNA"/>
</dbReference>
<dbReference type="RefSeq" id="WP_132035477.1">
    <property type="nucleotide sequence ID" value="NZ_QWDN01000003.1"/>
</dbReference>
<evidence type="ECO:0000313" key="4">
    <source>
        <dbReference type="Proteomes" id="UP000298340"/>
    </source>
</evidence>
<evidence type="ECO:0000313" key="2">
    <source>
        <dbReference type="EMBL" id="TEB44495.1"/>
    </source>
</evidence>
<sequence>MKIEIKEIFFLLLLITLCNYNVFSQDSRLMGKWVNNEDYSDINYIEFKNDSIAILFQGEKQSPPFLFITDFTKEPVRINMKVEKNGIEAKILGLLHFINSDKMKIEFFHGEFEEQPRAFSLNKNSQSQLYIFNRLK</sequence>
<proteinExistence type="predicted"/>
<dbReference type="Proteomes" id="UP000295270">
    <property type="component" value="Unassembled WGS sequence"/>
</dbReference>
<dbReference type="AlphaFoldDB" id="A0A4Y7UDJ7"/>
<dbReference type="EMBL" id="SLWA01000003">
    <property type="protein sequence ID" value="TCN59105.1"/>
    <property type="molecule type" value="Genomic_DNA"/>
</dbReference>
<evidence type="ECO:0008006" key="5">
    <source>
        <dbReference type="Google" id="ProtNLM"/>
    </source>
</evidence>
<comment type="caution">
    <text evidence="2">The sequence shown here is derived from an EMBL/GenBank/DDBJ whole genome shotgun (WGS) entry which is preliminary data.</text>
</comment>
<evidence type="ECO:0000313" key="3">
    <source>
        <dbReference type="Proteomes" id="UP000295270"/>
    </source>
</evidence>
<dbReference type="OrthoDB" id="1366755at2"/>
<protein>
    <recommendedName>
        <fullName evidence="5">TIGR03067 domain-containing protein</fullName>
    </recommendedName>
</protein>
<dbReference type="Proteomes" id="UP000298340">
    <property type="component" value="Unassembled WGS sequence"/>
</dbReference>
<reference evidence="2 4" key="2">
    <citation type="journal article" date="2018" name="Syst. Appl. Microbiol.">
        <title>Flavobacterium circumlabens sp. nov. and Flavobacterium cupreum sp. nov., two psychrotrophic species isolated from Antarctic environmental samples.</title>
        <authorList>
            <person name="Kralova S."/>
            <person name="Busse H.J."/>
            <person name="Svec P."/>
            <person name="Maslanova I."/>
            <person name="Stankova E."/>
            <person name="Bartak M."/>
            <person name="Sedlacek I."/>
        </authorList>
    </citation>
    <scope>NUCLEOTIDE SEQUENCE [LARGE SCALE GENOMIC DNA]</scope>
    <source>
        <strain evidence="2 4">CCM 8828</strain>
    </source>
</reference>
<gene>
    <name evidence="2" type="ORF">D0809_12185</name>
    <name evidence="1" type="ORF">EV142_103557</name>
</gene>